<dbReference type="Proteomes" id="UP001300502">
    <property type="component" value="Unassembled WGS sequence"/>
</dbReference>
<dbReference type="InterPro" id="IPR059242">
    <property type="entry name" value="mS23_dom"/>
</dbReference>
<evidence type="ECO:0000256" key="4">
    <source>
        <dbReference type="ARBA" id="ARBA00023128"/>
    </source>
</evidence>
<name>A0AAV9I962_9RHOD</name>
<keyword evidence="5" id="KW-0687">Ribonucleoprotein</keyword>
<feature type="compositionally biased region" description="Basic and acidic residues" evidence="7">
    <location>
        <begin position="181"/>
        <end position="198"/>
    </location>
</feature>
<proteinExistence type="inferred from homology"/>
<protein>
    <recommendedName>
        <fullName evidence="6">Small ribosomal subunit protein mS23</fullName>
    </recommendedName>
</protein>
<keyword evidence="4" id="KW-0496">Mitochondrion</keyword>
<feature type="region of interest" description="Disordered" evidence="7">
    <location>
        <begin position="166"/>
        <end position="198"/>
    </location>
</feature>
<evidence type="ECO:0000256" key="3">
    <source>
        <dbReference type="ARBA" id="ARBA00022980"/>
    </source>
</evidence>
<dbReference type="GO" id="GO:0006412">
    <property type="term" value="P:translation"/>
    <property type="evidence" value="ECO:0007669"/>
    <property type="project" value="InterPro"/>
</dbReference>
<evidence type="ECO:0000256" key="6">
    <source>
        <dbReference type="ARBA" id="ARBA00035137"/>
    </source>
</evidence>
<evidence type="ECO:0000313" key="10">
    <source>
        <dbReference type="Proteomes" id="UP001300502"/>
    </source>
</evidence>
<evidence type="ECO:0000256" key="1">
    <source>
        <dbReference type="ARBA" id="ARBA00004173"/>
    </source>
</evidence>
<organism evidence="9 10">
    <name type="scientific">Galdieria yellowstonensis</name>
    <dbReference type="NCBI Taxonomy" id="3028027"/>
    <lineage>
        <taxon>Eukaryota</taxon>
        <taxon>Rhodophyta</taxon>
        <taxon>Bangiophyceae</taxon>
        <taxon>Galdieriales</taxon>
        <taxon>Galdieriaceae</taxon>
        <taxon>Galdieria</taxon>
    </lineage>
</organism>
<keyword evidence="10" id="KW-1185">Reference proteome</keyword>
<evidence type="ECO:0000259" key="8">
    <source>
        <dbReference type="Pfam" id="PF10484"/>
    </source>
</evidence>
<dbReference type="CDD" id="cd23701">
    <property type="entry name" value="At1g26750"/>
    <property type="match status" value="1"/>
</dbReference>
<reference evidence="9 10" key="1">
    <citation type="submission" date="2022-07" db="EMBL/GenBank/DDBJ databases">
        <title>Genome-wide signatures of adaptation to extreme environments.</title>
        <authorList>
            <person name="Cho C.H."/>
            <person name="Yoon H.S."/>
        </authorList>
    </citation>
    <scope>NUCLEOTIDE SEQUENCE [LARGE SCALE GENOMIC DNA]</scope>
    <source>
        <strain evidence="9 10">108.79 E11</strain>
    </source>
</reference>
<evidence type="ECO:0000256" key="5">
    <source>
        <dbReference type="ARBA" id="ARBA00023274"/>
    </source>
</evidence>
<comment type="subcellular location">
    <subcellularLocation>
        <location evidence="1">Mitochondrion</location>
    </subcellularLocation>
</comment>
<keyword evidence="3" id="KW-0689">Ribosomal protein</keyword>
<comment type="caution">
    <text evidence="9">The sequence shown here is derived from an EMBL/GenBank/DDBJ whole genome shotgun (WGS) entry which is preliminary data.</text>
</comment>
<gene>
    <name evidence="9" type="ORF">GAYE_SCF00G1863</name>
</gene>
<dbReference type="EMBL" id="JANCYU010000020">
    <property type="protein sequence ID" value="KAK4523965.1"/>
    <property type="molecule type" value="Genomic_DNA"/>
</dbReference>
<dbReference type="Pfam" id="PF10484">
    <property type="entry name" value="MRP-S23"/>
    <property type="match status" value="1"/>
</dbReference>
<dbReference type="GO" id="GO:0005840">
    <property type="term" value="C:ribosome"/>
    <property type="evidence" value="ECO:0007669"/>
    <property type="project" value="InterPro"/>
</dbReference>
<evidence type="ECO:0000256" key="7">
    <source>
        <dbReference type="SAM" id="MobiDB-lite"/>
    </source>
</evidence>
<accession>A0AAV9I962</accession>
<dbReference type="GO" id="GO:0003735">
    <property type="term" value="F:structural constituent of ribosome"/>
    <property type="evidence" value="ECO:0007669"/>
    <property type="project" value="InterPro"/>
</dbReference>
<feature type="domain" description="Small ribosomal subunit protein mS23 conserved" evidence="8">
    <location>
        <begin position="11"/>
        <end position="113"/>
    </location>
</feature>
<evidence type="ECO:0000313" key="9">
    <source>
        <dbReference type="EMBL" id="KAK4523965.1"/>
    </source>
</evidence>
<evidence type="ECO:0000256" key="2">
    <source>
        <dbReference type="ARBA" id="ARBA00009864"/>
    </source>
</evidence>
<dbReference type="InterPro" id="IPR023611">
    <property type="entry name" value="mS23_dom_met"/>
</dbReference>
<dbReference type="AlphaFoldDB" id="A0AAV9I962"/>
<comment type="similarity">
    <text evidence="2">Belongs to the mitochondrion-specific ribosomal protein mS23 family.</text>
</comment>
<sequence>MVYKFRTNVMKMMEKGIFRKAKWYDVVQKYPPLAPPGNRRKPPRIVLEEDSLYEELYENIPQLQYTPLNIGQSLYGDRNVCDKFVYFQKLYMDSKGMSKKEAFDTVRKELDKELEEALRQSSSLYWNGTLGRSQDATELLLETSYNYMKMEEQMAELLAKQYSVAPQEEGRQVTVEESTGTDEKNEPTLEADNNKKES</sequence>